<keyword evidence="1" id="KW-0805">Transcription regulation</keyword>
<dbReference type="EMBL" id="FNAY01000002">
    <property type="protein sequence ID" value="SDE65244.1"/>
    <property type="molecule type" value="Genomic_DNA"/>
</dbReference>
<feature type="domain" description="HTH araC/xylS-type" evidence="4">
    <location>
        <begin position="212"/>
        <end position="311"/>
    </location>
</feature>
<dbReference type="SUPFAM" id="SSF46689">
    <property type="entry name" value="Homeodomain-like"/>
    <property type="match status" value="1"/>
</dbReference>
<evidence type="ECO:0000256" key="1">
    <source>
        <dbReference type="ARBA" id="ARBA00023015"/>
    </source>
</evidence>
<dbReference type="InterPro" id="IPR053142">
    <property type="entry name" value="PchR_regulatory_protein"/>
</dbReference>
<dbReference type="Pfam" id="PF12833">
    <property type="entry name" value="HTH_18"/>
    <property type="match status" value="1"/>
</dbReference>
<dbReference type="GO" id="GO:0043565">
    <property type="term" value="F:sequence-specific DNA binding"/>
    <property type="evidence" value="ECO:0007669"/>
    <property type="project" value="InterPro"/>
</dbReference>
<evidence type="ECO:0000259" key="4">
    <source>
        <dbReference type="PROSITE" id="PS01124"/>
    </source>
</evidence>
<proteinExistence type="predicted"/>
<evidence type="ECO:0000313" key="6">
    <source>
        <dbReference type="Proteomes" id="UP000183812"/>
    </source>
</evidence>
<dbReference type="InterPro" id="IPR018062">
    <property type="entry name" value="HTH_AraC-typ_CS"/>
</dbReference>
<reference evidence="5 6" key="1">
    <citation type="submission" date="2016-10" db="EMBL/GenBank/DDBJ databases">
        <authorList>
            <person name="de Groot N.N."/>
        </authorList>
    </citation>
    <scope>NUCLEOTIDE SEQUENCE [LARGE SCALE GENOMIC DNA]</scope>
    <source>
        <strain evidence="6">DSM 938 / 37b4</strain>
    </source>
</reference>
<dbReference type="RefSeq" id="WP_074552919.1">
    <property type="nucleotide sequence ID" value="NZ_CP119563.1"/>
</dbReference>
<organism evidence="5 6">
    <name type="scientific">Rhodobacter capsulatus</name>
    <name type="common">Rhodopseudomonas capsulata</name>
    <dbReference type="NCBI Taxonomy" id="1061"/>
    <lineage>
        <taxon>Bacteria</taxon>
        <taxon>Pseudomonadati</taxon>
        <taxon>Pseudomonadota</taxon>
        <taxon>Alphaproteobacteria</taxon>
        <taxon>Rhodobacterales</taxon>
        <taxon>Rhodobacter group</taxon>
        <taxon>Rhodobacter</taxon>
    </lineage>
</organism>
<dbReference type="Gene3D" id="1.10.10.60">
    <property type="entry name" value="Homeodomain-like"/>
    <property type="match status" value="1"/>
</dbReference>
<accession>A0A1G7ENL1</accession>
<dbReference type="PROSITE" id="PS01124">
    <property type="entry name" value="HTH_ARAC_FAMILY_2"/>
    <property type="match status" value="1"/>
</dbReference>
<dbReference type="PROSITE" id="PS00041">
    <property type="entry name" value="HTH_ARAC_FAMILY_1"/>
    <property type="match status" value="2"/>
</dbReference>
<evidence type="ECO:0000313" key="5">
    <source>
        <dbReference type="EMBL" id="SDE65244.1"/>
    </source>
</evidence>
<keyword evidence="2 5" id="KW-0238">DNA-binding</keyword>
<dbReference type="Proteomes" id="UP000183812">
    <property type="component" value="Unassembled WGS sequence"/>
</dbReference>
<dbReference type="InterPro" id="IPR009057">
    <property type="entry name" value="Homeodomain-like_sf"/>
</dbReference>
<dbReference type="InterPro" id="IPR018060">
    <property type="entry name" value="HTH_AraC"/>
</dbReference>
<dbReference type="AlphaFoldDB" id="A0A1G7ENL1"/>
<evidence type="ECO:0000256" key="3">
    <source>
        <dbReference type="ARBA" id="ARBA00023163"/>
    </source>
</evidence>
<dbReference type="PANTHER" id="PTHR47893:SF1">
    <property type="entry name" value="REGULATORY PROTEIN PCHR"/>
    <property type="match status" value="1"/>
</dbReference>
<protein>
    <submittedName>
        <fullName evidence="5">AraC-type DNA-binding protein</fullName>
    </submittedName>
</protein>
<gene>
    <name evidence="5" type="ORF">SAMN04244550_00832</name>
</gene>
<sequence>MTRSILLQDIAAGAHLSGAEFGATIRPERVALQGMRIAGHLPSGLRLHTLDAKAATDFETRILRAPGVVLHLILAGSAEAFIGPHRLRLERRAEDPARLAFYALGAAAPFLRRARAGDHLRKVSIDIGWDWLAARGIPAEQVLAGANFRHETWPATAAETAMAEELVALDLPGGPEDPCRLLLREARVFGLVAGLMTRLTAAPGALRPAETERLRRLEDRALRPGPMPDLAQIAEEAGMSLSSLQRLFQRAYGLSAKARIRGLRLRRAEAALRGGTSVREAAHLAGFVSVESFATAFRREFGLPPSLVSAAIPAAASGAGR</sequence>
<dbReference type="SMART" id="SM00342">
    <property type="entry name" value="HTH_ARAC"/>
    <property type="match status" value="1"/>
</dbReference>
<dbReference type="OrthoDB" id="6670788at2"/>
<name>A0A1G7ENL1_RHOCA</name>
<keyword evidence="3" id="KW-0804">Transcription</keyword>
<evidence type="ECO:0000256" key="2">
    <source>
        <dbReference type="ARBA" id="ARBA00023125"/>
    </source>
</evidence>
<dbReference type="PANTHER" id="PTHR47893">
    <property type="entry name" value="REGULATORY PROTEIN PCHR"/>
    <property type="match status" value="1"/>
</dbReference>
<dbReference type="GO" id="GO:0003700">
    <property type="term" value="F:DNA-binding transcription factor activity"/>
    <property type="evidence" value="ECO:0007669"/>
    <property type="project" value="InterPro"/>
</dbReference>